<gene>
    <name evidence="1" type="ORF">METZ01_LOCUS384824</name>
</gene>
<evidence type="ECO:0000313" key="1">
    <source>
        <dbReference type="EMBL" id="SVD31970.1"/>
    </source>
</evidence>
<reference evidence="1" key="1">
    <citation type="submission" date="2018-05" db="EMBL/GenBank/DDBJ databases">
        <authorList>
            <person name="Lanie J.A."/>
            <person name="Ng W.-L."/>
            <person name="Kazmierczak K.M."/>
            <person name="Andrzejewski T.M."/>
            <person name="Davidsen T.M."/>
            <person name="Wayne K.J."/>
            <person name="Tettelin H."/>
            <person name="Glass J.I."/>
            <person name="Rusch D."/>
            <person name="Podicherti R."/>
            <person name="Tsui H.-C.T."/>
            <person name="Winkler M.E."/>
        </authorList>
    </citation>
    <scope>NUCLEOTIDE SEQUENCE</scope>
</reference>
<sequence>DEEITASLNFLRGLGAPTKNWVMCYPYGANDEKLRALLRRNGCAIGLTIDEGVADAAKDDPLQLPRLDTIELPIT</sequence>
<feature type="non-terminal residue" evidence="1">
    <location>
        <position position="1"/>
    </location>
</feature>
<accession>A0A382UCF6</accession>
<dbReference type="EMBL" id="UINC01143191">
    <property type="protein sequence ID" value="SVD31970.1"/>
    <property type="molecule type" value="Genomic_DNA"/>
</dbReference>
<protein>
    <recommendedName>
        <fullName evidence="2">NodB homology domain-containing protein</fullName>
    </recommendedName>
</protein>
<dbReference type="Gene3D" id="3.20.20.370">
    <property type="entry name" value="Glycoside hydrolase/deacetylase"/>
    <property type="match status" value="1"/>
</dbReference>
<evidence type="ECO:0008006" key="2">
    <source>
        <dbReference type="Google" id="ProtNLM"/>
    </source>
</evidence>
<organism evidence="1">
    <name type="scientific">marine metagenome</name>
    <dbReference type="NCBI Taxonomy" id="408172"/>
    <lineage>
        <taxon>unclassified sequences</taxon>
        <taxon>metagenomes</taxon>
        <taxon>ecological metagenomes</taxon>
    </lineage>
</organism>
<proteinExistence type="predicted"/>
<name>A0A382UCF6_9ZZZZ</name>
<dbReference type="AlphaFoldDB" id="A0A382UCF6"/>